<dbReference type="STRING" id="1325564.NSJP_1252"/>
<accession>A0A1W1I357</accession>
<keyword evidence="1" id="KW-0472">Membrane</keyword>
<evidence type="ECO:0000313" key="3">
    <source>
        <dbReference type="Proteomes" id="UP000192042"/>
    </source>
</evidence>
<organism evidence="2 3">
    <name type="scientific">Nitrospira japonica</name>
    <dbReference type="NCBI Taxonomy" id="1325564"/>
    <lineage>
        <taxon>Bacteria</taxon>
        <taxon>Pseudomonadati</taxon>
        <taxon>Nitrospirota</taxon>
        <taxon>Nitrospiria</taxon>
        <taxon>Nitrospirales</taxon>
        <taxon>Nitrospiraceae</taxon>
        <taxon>Nitrospira</taxon>
    </lineage>
</organism>
<proteinExistence type="predicted"/>
<dbReference type="KEGG" id="nja:NSJP_1252"/>
<evidence type="ECO:0000313" key="2">
    <source>
        <dbReference type="EMBL" id="SLM47424.1"/>
    </source>
</evidence>
<protein>
    <submittedName>
        <fullName evidence="2">Uncharacterized protein</fullName>
    </submittedName>
</protein>
<evidence type="ECO:0000256" key="1">
    <source>
        <dbReference type="SAM" id="Phobius"/>
    </source>
</evidence>
<keyword evidence="1" id="KW-1133">Transmembrane helix</keyword>
<keyword evidence="3" id="KW-1185">Reference proteome</keyword>
<dbReference type="AlphaFoldDB" id="A0A1W1I357"/>
<keyword evidence="1" id="KW-0812">Transmembrane</keyword>
<gene>
    <name evidence="2" type="ORF">NSJP_1252</name>
</gene>
<sequence>MTFPITVPLVGVLVFWLSPAWAEMLVDCLYGCEGPGTNQSANLILRKQESTPVMIRWTAPENPQATVQITLYAGNPAMQETIPERGALQFRMTEAGKWEATHEFSGTELGRGTFLTVVTQRPQGAEREASGEDETILDWRAFRLLTKSEQQRKEQGVRPGGEGSVMIAPALLQASSGHGTLPPARGGDKRAWWSLADLEGNTSDVDLDGDASGIPGLTLQVSTPWPSSATEDWKQSIRQHISGVAGHQVRFGELEWWEKPDRRITLGKSKQPIDLRHYYTVITLFTNATVKSFNDKEIGGNHWFIDPTYFAHETSARLKHTEDPRFWASYSRREHSTDPRLLHMLYRQVARDGTVPGLGLVQRDDGDGGPVIYTAGFYATVRPWESTTTTKRRATAGFVGLDVVAARAGIGGLVITGSAGASALEPIWCQVIRCGTSAKGLDLDKPPEGYEATQAVASLATLSGELPMIAENPELAERFTPSEDASSQAEAPADDVLAALPARVRFGVSANLRSGALLQRGSWGYIQNLVPINAYAQFVVKLTVAMIPEAQLVTSDEPIMPMPVEMTNSITVPPPPKAWWSWPTEHPLLLLAGAGLLLTGILIFVPGGIPLLRSIMKVVTQVLQLAVDVINHFIKKVAALVHKKLEG</sequence>
<feature type="transmembrane region" description="Helical" evidence="1">
    <location>
        <begin position="588"/>
        <end position="612"/>
    </location>
</feature>
<dbReference type="Proteomes" id="UP000192042">
    <property type="component" value="Chromosome I"/>
</dbReference>
<name>A0A1W1I357_9BACT</name>
<dbReference type="EMBL" id="LT828648">
    <property type="protein sequence ID" value="SLM47424.1"/>
    <property type="molecule type" value="Genomic_DNA"/>
</dbReference>
<reference evidence="2 3" key="1">
    <citation type="submission" date="2017-03" db="EMBL/GenBank/DDBJ databases">
        <authorList>
            <person name="Afonso C.L."/>
            <person name="Miller P.J."/>
            <person name="Scott M.A."/>
            <person name="Spackman E."/>
            <person name="Goraichik I."/>
            <person name="Dimitrov K.M."/>
            <person name="Suarez D.L."/>
            <person name="Swayne D.E."/>
        </authorList>
    </citation>
    <scope>NUCLEOTIDE SEQUENCE [LARGE SCALE GENOMIC DNA]</scope>
    <source>
        <strain evidence="2">Genome sequencing of Nitrospira japonica strain NJ11</strain>
    </source>
</reference>